<comment type="caution">
    <text evidence="1">The sequence shown here is derived from an EMBL/GenBank/DDBJ whole genome shotgun (WGS) entry which is preliminary data.</text>
</comment>
<gene>
    <name evidence="1" type="ORF">GCM10023351_22140</name>
</gene>
<organism evidence="1 2">
    <name type="scientific">Microbacterium gilvum</name>
    <dbReference type="NCBI Taxonomy" id="1336204"/>
    <lineage>
        <taxon>Bacteria</taxon>
        <taxon>Bacillati</taxon>
        <taxon>Actinomycetota</taxon>
        <taxon>Actinomycetes</taxon>
        <taxon>Micrococcales</taxon>
        <taxon>Microbacteriaceae</taxon>
        <taxon>Microbacterium</taxon>
    </lineage>
</organism>
<dbReference type="EMBL" id="BAABKO010000003">
    <property type="protein sequence ID" value="GAA4776947.1"/>
    <property type="molecule type" value="Genomic_DNA"/>
</dbReference>
<sequence length="777" mass="85960">MLAGGALAILGTSIILRAADANDAAGRSYETPHTEIEPVRPLIGEGFLIRPEGKTAAILFCDEDGNEVQRFSGFRFRDSVFHPSRVSVGEDEGGFPAFVVECATPDGSDGTVGAVFAPRGRRLEITYQFTNFTELTPKEGMILRETPSRDAVEEIAHGVFDWTRDPRGGIPFQRDGTFVYTQNYKRRRLGLVAKTTTTEWRDNRALHLPPQLQEDGSYRSTIRVAFAEDASPAMLVGIAEAHPLRVELSTAAPFNIWRSPSDASITATVLNGRADRDVRLRWSGRDFDGSDIGSGETVVSLRSGEFRAVEIPLTMNSRDIGFLEATVRADGDEHYDRTNVAVLPDHEFGDDASHSLFGIAAAYLFDTDEERSLLRRIGARRSRHIYFSSDQLSTYGVSQHRMRTPPSLDAFSDDDKAMVAYVDSEIDRAEAGSATAYELGNEMNRWGDGPYTGDGAAEYVDRWVRAFRRRLRARRSPLTLIGVGLAGMDVPYAKALFRAGFAKYADAFNLHPGRGNVTPDYAPDWRAIRDGSDRTWSYLGALKEARGMIEDHSPGLELWLTEVYACTRPNAWWDDSYRHAASNVLLSAALAHTVGVTSMMWFQLYDNIRANPHGARPTDREHHFGLLLRDLSPKPSLLAYAAAAENLDGASFTRWLDLDIDDIFGLEFETPRGVLTILWSRADGHRLNTESARDGSFYPSPEPWEETWKTKAELSLPSDAGHVTEVDVIGRSRTIDVDDGNASVVLDGAPRMYYGLRSEAFATARSIPGGVRQPSAG</sequence>
<evidence type="ECO:0000313" key="2">
    <source>
        <dbReference type="Proteomes" id="UP001501645"/>
    </source>
</evidence>
<reference evidence="2" key="1">
    <citation type="journal article" date="2019" name="Int. J. Syst. Evol. Microbiol.">
        <title>The Global Catalogue of Microorganisms (GCM) 10K type strain sequencing project: providing services to taxonomists for standard genome sequencing and annotation.</title>
        <authorList>
            <consortium name="The Broad Institute Genomics Platform"/>
            <consortium name="The Broad Institute Genome Sequencing Center for Infectious Disease"/>
            <person name="Wu L."/>
            <person name="Ma J."/>
        </authorList>
    </citation>
    <scope>NUCLEOTIDE SEQUENCE [LARGE SCALE GENOMIC DNA]</scope>
    <source>
        <strain evidence="2">JCM 18537</strain>
    </source>
</reference>
<accession>A0ABP9AA12</accession>
<dbReference type="SUPFAM" id="SSF51445">
    <property type="entry name" value="(Trans)glycosidases"/>
    <property type="match status" value="1"/>
</dbReference>
<protein>
    <submittedName>
        <fullName evidence="1">Uncharacterized protein</fullName>
    </submittedName>
</protein>
<dbReference type="InterPro" id="IPR017853">
    <property type="entry name" value="GH"/>
</dbReference>
<evidence type="ECO:0000313" key="1">
    <source>
        <dbReference type="EMBL" id="GAA4776947.1"/>
    </source>
</evidence>
<dbReference type="Gene3D" id="3.20.20.80">
    <property type="entry name" value="Glycosidases"/>
    <property type="match status" value="1"/>
</dbReference>
<keyword evidence="2" id="KW-1185">Reference proteome</keyword>
<proteinExistence type="predicted"/>
<dbReference type="Proteomes" id="UP001501645">
    <property type="component" value="Unassembled WGS sequence"/>
</dbReference>
<name>A0ABP9AA12_9MICO</name>